<evidence type="ECO:0000313" key="3">
    <source>
        <dbReference type="Proteomes" id="UP001307889"/>
    </source>
</evidence>
<dbReference type="PANTHER" id="PTHR28366:SF1">
    <property type="entry name" value="CHROMOSOME 1 OPEN READING FRAME 131"/>
    <property type="match status" value="1"/>
</dbReference>
<accession>A0ABN7AMN4</accession>
<sequence>MMKEDPYFVHTRSSLTAGRTNHEVVIHDEKKGIPKSNYQPKPKRGEKIEPELDMKQARFEIYKFAQSGLSGLDKQKSQRELAIKLGAVPPKKTALNYKKLKEKLQKDQIKKKESNDLSHLGFVHRQTSSFKNNSRNPRAKLNKKMGIGTAILKNFGTVKMKK</sequence>
<feature type="region of interest" description="Disordered" evidence="1">
    <location>
        <begin position="30"/>
        <end position="49"/>
    </location>
</feature>
<gene>
    <name evidence="2" type="ORF">NTJ_06301</name>
</gene>
<reference evidence="2 3" key="1">
    <citation type="submission" date="2023-09" db="EMBL/GenBank/DDBJ databases">
        <title>Nesidiocoris tenuis whole genome shotgun sequence.</title>
        <authorList>
            <person name="Shibata T."/>
            <person name="Shimoda M."/>
            <person name="Kobayashi T."/>
            <person name="Uehara T."/>
        </authorList>
    </citation>
    <scope>NUCLEOTIDE SEQUENCE [LARGE SCALE GENOMIC DNA]</scope>
    <source>
        <strain evidence="2 3">Japan</strain>
    </source>
</reference>
<dbReference type="Pfam" id="PF15375">
    <property type="entry name" value="FSAF1"/>
    <property type="match status" value="1"/>
</dbReference>
<dbReference type="PANTHER" id="PTHR28366">
    <property type="entry name" value="CHROMOSOME 1 OPEN READING FRAME 131"/>
    <property type="match status" value="1"/>
</dbReference>
<dbReference type="Proteomes" id="UP001307889">
    <property type="component" value="Chromosome 4"/>
</dbReference>
<dbReference type="EMBL" id="AP028912">
    <property type="protein sequence ID" value="BES93492.1"/>
    <property type="molecule type" value="Genomic_DNA"/>
</dbReference>
<keyword evidence="3" id="KW-1185">Reference proteome</keyword>
<evidence type="ECO:0000256" key="1">
    <source>
        <dbReference type="SAM" id="MobiDB-lite"/>
    </source>
</evidence>
<evidence type="ECO:0000313" key="2">
    <source>
        <dbReference type="EMBL" id="BES93492.1"/>
    </source>
</evidence>
<name>A0ABN7AMN4_9HEMI</name>
<dbReference type="InterPro" id="IPR027973">
    <property type="entry name" value="FSAF1-like"/>
</dbReference>
<dbReference type="InterPro" id="IPR052852">
    <property type="entry name" value="SSU_Processome_Comp"/>
</dbReference>
<proteinExistence type="predicted"/>
<organism evidence="2 3">
    <name type="scientific">Nesidiocoris tenuis</name>
    <dbReference type="NCBI Taxonomy" id="355587"/>
    <lineage>
        <taxon>Eukaryota</taxon>
        <taxon>Metazoa</taxon>
        <taxon>Ecdysozoa</taxon>
        <taxon>Arthropoda</taxon>
        <taxon>Hexapoda</taxon>
        <taxon>Insecta</taxon>
        <taxon>Pterygota</taxon>
        <taxon>Neoptera</taxon>
        <taxon>Paraneoptera</taxon>
        <taxon>Hemiptera</taxon>
        <taxon>Heteroptera</taxon>
        <taxon>Panheteroptera</taxon>
        <taxon>Cimicomorpha</taxon>
        <taxon>Miridae</taxon>
        <taxon>Dicyphina</taxon>
        <taxon>Nesidiocoris</taxon>
    </lineage>
</organism>
<protein>
    <submittedName>
        <fullName evidence="2">Uncharacterized protein</fullName>
    </submittedName>
</protein>